<dbReference type="RefSeq" id="WP_091647418.1">
    <property type="nucleotide sequence ID" value="NZ_FNHQ01000001.1"/>
</dbReference>
<dbReference type="STRING" id="349095.SAMN05660299_00222"/>
<dbReference type="AlphaFoldDB" id="A0A1G9QHN0"/>
<name>A0A1G9QHN0_9FIRM</name>
<evidence type="ECO:0000313" key="2">
    <source>
        <dbReference type="Proteomes" id="UP000199309"/>
    </source>
</evidence>
<sequence length="318" mass="35792">MRLSEIQKIIEENKDLLSISIDPIPRDSNLCMVKNVTNVLIALHKLERIPSLKEHINIITSIPEISTIHTSNQTVVANANCNKFNNELATLKIECNAILSLANNILPTMDKDMICIKLPEESDLKTLSDIADNFSKLFTAVLTVPEIEGNIKFVGVEAGCSWLYIKMTGKIIAIINIIINNIYNVFNKYITTKKANLDLQSLEKDIKIKTSANIDIEQVLHALCEKAIKEINNNELKKLDEGELGKFTRTMENLVKILEKGMEIHPSLMAPPEIQEEKNNQILLLQKQIKAIKLLEFTPKTSEEESSLEDNSDNSTDV</sequence>
<gene>
    <name evidence="1" type="ORF">SAMN05660299_00222</name>
</gene>
<reference evidence="1 2" key="1">
    <citation type="submission" date="2016-10" db="EMBL/GenBank/DDBJ databases">
        <authorList>
            <person name="de Groot N.N."/>
        </authorList>
    </citation>
    <scope>NUCLEOTIDE SEQUENCE [LARGE SCALE GENOMIC DNA]</scope>
    <source>
        <strain evidence="1 2">DSM 16981</strain>
    </source>
</reference>
<dbReference type="OrthoDB" id="1356233at2"/>
<evidence type="ECO:0000313" key="1">
    <source>
        <dbReference type="EMBL" id="SDM09785.1"/>
    </source>
</evidence>
<keyword evidence="2" id="KW-1185">Reference proteome</keyword>
<dbReference type="Proteomes" id="UP000199309">
    <property type="component" value="Unassembled WGS sequence"/>
</dbReference>
<organism evidence="1 2">
    <name type="scientific">Megasphaera paucivorans</name>
    <dbReference type="NCBI Taxonomy" id="349095"/>
    <lineage>
        <taxon>Bacteria</taxon>
        <taxon>Bacillati</taxon>
        <taxon>Bacillota</taxon>
        <taxon>Negativicutes</taxon>
        <taxon>Veillonellales</taxon>
        <taxon>Veillonellaceae</taxon>
        <taxon>Megasphaera</taxon>
    </lineage>
</organism>
<protein>
    <submittedName>
        <fullName evidence="1">Uncharacterized protein</fullName>
    </submittedName>
</protein>
<dbReference type="EMBL" id="FNHQ01000001">
    <property type="protein sequence ID" value="SDM09785.1"/>
    <property type="molecule type" value="Genomic_DNA"/>
</dbReference>
<accession>A0A1G9QHN0</accession>
<proteinExistence type="predicted"/>